<comment type="caution">
    <text evidence="3">The sequence shown here is derived from an EMBL/GenBank/DDBJ whole genome shotgun (WGS) entry which is preliminary data.</text>
</comment>
<evidence type="ECO:0000313" key="4">
    <source>
        <dbReference type="Proteomes" id="UP000245207"/>
    </source>
</evidence>
<organism evidence="3 4">
    <name type="scientific">Artemisia annua</name>
    <name type="common">Sweet wormwood</name>
    <dbReference type="NCBI Taxonomy" id="35608"/>
    <lineage>
        <taxon>Eukaryota</taxon>
        <taxon>Viridiplantae</taxon>
        <taxon>Streptophyta</taxon>
        <taxon>Embryophyta</taxon>
        <taxon>Tracheophyta</taxon>
        <taxon>Spermatophyta</taxon>
        <taxon>Magnoliopsida</taxon>
        <taxon>eudicotyledons</taxon>
        <taxon>Gunneridae</taxon>
        <taxon>Pentapetalae</taxon>
        <taxon>asterids</taxon>
        <taxon>campanulids</taxon>
        <taxon>Asterales</taxon>
        <taxon>Asteraceae</taxon>
        <taxon>Asteroideae</taxon>
        <taxon>Anthemideae</taxon>
        <taxon>Artemisiinae</taxon>
        <taxon>Artemisia</taxon>
    </lineage>
</organism>
<dbReference type="PANTHER" id="PTHR45463">
    <property type="entry name" value="OS09G0392200 PROTEIN"/>
    <property type="match status" value="1"/>
</dbReference>
<dbReference type="PANTHER" id="PTHR45463:SF8">
    <property type="entry name" value="OS09G0392200 PROTEIN"/>
    <property type="match status" value="1"/>
</dbReference>
<keyword evidence="4" id="KW-1185">Reference proteome</keyword>
<gene>
    <name evidence="3" type="ORF">CTI12_AA292060</name>
</gene>
<feature type="region of interest" description="Disordered" evidence="1">
    <location>
        <begin position="1"/>
        <end position="21"/>
    </location>
</feature>
<accession>A0A2U1N989</accession>
<sequence>MAKTRSMTREQKRLKTSEEGGSASWSDLFGDLLIIVMMRLGLVDFVSFSGVCKRWRSIAHSQWKTFMGCKVPMCMSFFNSRGFWLEDFAGRRFKTIRRHEYELGVNSMELFRVRISQLEAVRTRNSPFVGGRKLFNNKYTCIANSPGHYNREIVMSPVKRLWV</sequence>
<dbReference type="EMBL" id="PKPP01003310">
    <property type="protein sequence ID" value="PWA70064.1"/>
    <property type="molecule type" value="Genomic_DNA"/>
</dbReference>
<dbReference type="Gene3D" id="1.20.1280.50">
    <property type="match status" value="1"/>
</dbReference>
<proteinExistence type="predicted"/>
<dbReference type="InterPro" id="IPR001810">
    <property type="entry name" value="F-box_dom"/>
</dbReference>
<dbReference type="OrthoDB" id="642536at2759"/>
<protein>
    <submittedName>
        <fullName evidence="3">F-box domain-containing protein</fullName>
    </submittedName>
</protein>
<evidence type="ECO:0000256" key="1">
    <source>
        <dbReference type="SAM" id="MobiDB-lite"/>
    </source>
</evidence>
<reference evidence="3 4" key="1">
    <citation type="journal article" date="2018" name="Mol. Plant">
        <title>The genome of Artemisia annua provides insight into the evolution of Asteraceae family and artemisinin biosynthesis.</title>
        <authorList>
            <person name="Shen Q."/>
            <person name="Zhang L."/>
            <person name="Liao Z."/>
            <person name="Wang S."/>
            <person name="Yan T."/>
            <person name="Shi P."/>
            <person name="Liu M."/>
            <person name="Fu X."/>
            <person name="Pan Q."/>
            <person name="Wang Y."/>
            <person name="Lv Z."/>
            <person name="Lu X."/>
            <person name="Zhang F."/>
            <person name="Jiang W."/>
            <person name="Ma Y."/>
            <person name="Chen M."/>
            <person name="Hao X."/>
            <person name="Li L."/>
            <person name="Tang Y."/>
            <person name="Lv G."/>
            <person name="Zhou Y."/>
            <person name="Sun X."/>
            <person name="Brodelius P.E."/>
            <person name="Rose J.K.C."/>
            <person name="Tang K."/>
        </authorList>
    </citation>
    <scope>NUCLEOTIDE SEQUENCE [LARGE SCALE GENOMIC DNA]</scope>
    <source>
        <strain evidence="4">cv. Huhao1</strain>
        <tissue evidence="3">Leaf</tissue>
    </source>
</reference>
<dbReference type="Pfam" id="PF00646">
    <property type="entry name" value="F-box"/>
    <property type="match status" value="1"/>
</dbReference>
<dbReference type="Proteomes" id="UP000245207">
    <property type="component" value="Unassembled WGS sequence"/>
</dbReference>
<dbReference type="InterPro" id="IPR036047">
    <property type="entry name" value="F-box-like_dom_sf"/>
</dbReference>
<dbReference type="SUPFAM" id="SSF81383">
    <property type="entry name" value="F-box domain"/>
    <property type="match status" value="1"/>
</dbReference>
<feature type="compositionally biased region" description="Basic and acidic residues" evidence="1">
    <location>
        <begin position="7"/>
        <end position="18"/>
    </location>
</feature>
<dbReference type="AlphaFoldDB" id="A0A2U1N989"/>
<feature type="domain" description="F-box" evidence="2">
    <location>
        <begin position="25"/>
        <end position="64"/>
    </location>
</feature>
<evidence type="ECO:0000259" key="2">
    <source>
        <dbReference type="Pfam" id="PF00646"/>
    </source>
</evidence>
<name>A0A2U1N989_ARTAN</name>
<evidence type="ECO:0000313" key="3">
    <source>
        <dbReference type="EMBL" id="PWA70064.1"/>
    </source>
</evidence>